<feature type="transmembrane region" description="Helical" evidence="1">
    <location>
        <begin position="18"/>
        <end position="37"/>
    </location>
</feature>
<dbReference type="GO" id="GO:0080120">
    <property type="term" value="P:CAAX-box protein maturation"/>
    <property type="evidence" value="ECO:0007669"/>
    <property type="project" value="UniProtKB-ARBA"/>
</dbReference>
<evidence type="ECO:0000259" key="2">
    <source>
        <dbReference type="Pfam" id="PF02517"/>
    </source>
</evidence>
<protein>
    <submittedName>
        <fullName evidence="3">Abortive infection protein</fullName>
    </submittedName>
</protein>
<dbReference type="Proteomes" id="UP000078287">
    <property type="component" value="Unassembled WGS sequence"/>
</dbReference>
<feature type="transmembrane region" description="Helical" evidence="1">
    <location>
        <begin position="251"/>
        <end position="272"/>
    </location>
</feature>
<feature type="transmembrane region" description="Helical" evidence="1">
    <location>
        <begin position="162"/>
        <end position="181"/>
    </location>
</feature>
<dbReference type="InterPro" id="IPR003675">
    <property type="entry name" value="Rce1/LyrA-like_dom"/>
</dbReference>
<comment type="caution">
    <text evidence="3">The sequence shown here is derived from an EMBL/GenBank/DDBJ whole genome shotgun (WGS) entry which is preliminary data.</text>
</comment>
<keyword evidence="1" id="KW-0812">Transmembrane</keyword>
<evidence type="ECO:0000313" key="3">
    <source>
        <dbReference type="EMBL" id="OAN47465.1"/>
    </source>
</evidence>
<sequence length="389" mass="41251">MSEPLVLTSEQPPTRRPGLWIAGVAVYILLISVGSSLGGELGIFTTASFNALPFVGLAVLAYFAGSQFNWAWIATGLWLALVLGLASLYTFGLGVITLLDLPPGGLNPEQPPNLAPADLLSIVLFILGIFTAIGIGLFTLLPPVRRGLARVLPIDPDSFVHAIALMAIVSITLMMFVPLLITGEPPLLALVNTIGGSELSDLSADEQLRSQLYGLVWTIPAAFLAVGFGIRRNLAATLERLGLVRPTLRHLLIGLGVGVGLAGLMSLALPLMDSLWQALGWPTTDEEAFGELMAFAISPIGALVIGVTAGLGEELGVRGVLQPRLGIWLSNLFFTSLHAFQYHWDALLVVFVIGMACGIVRKHTNTTTAAIVHGVYNFIMVMLAVVTSS</sequence>
<reference evidence="3 4" key="1">
    <citation type="submission" date="2016-04" db="EMBL/GenBank/DDBJ databases">
        <title>Chloroflexus islandicus sp. nov., a thermophilic filamentous anoxygenic phototrophic bacterium from geyser Strokkur (Iceland).</title>
        <authorList>
            <person name="Gaisin V.A."/>
            <person name="Kalashnikov A.M."/>
            <person name="Sukhacheva M.V."/>
            <person name="Grouzdev D.S."/>
            <person name="Ivanov T.M."/>
            <person name="Kuznetsov B."/>
            <person name="Gorlenko V.M."/>
        </authorList>
    </citation>
    <scope>NUCLEOTIDE SEQUENCE [LARGE SCALE GENOMIC DNA]</scope>
    <source>
        <strain evidence="4">isl-2</strain>
    </source>
</reference>
<accession>A0A178MH73</accession>
<feature type="transmembrane region" description="Helical" evidence="1">
    <location>
        <begin position="346"/>
        <end position="361"/>
    </location>
</feature>
<proteinExistence type="predicted"/>
<feature type="transmembrane region" description="Helical" evidence="1">
    <location>
        <begin position="119"/>
        <end position="141"/>
    </location>
</feature>
<feature type="transmembrane region" description="Helical" evidence="1">
    <location>
        <begin position="212"/>
        <end position="230"/>
    </location>
</feature>
<evidence type="ECO:0000313" key="4">
    <source>
        <dbReference type="Proteomes" id="UP000078287"/>
    </source>
</evidence>
<dbReference type="STRING" id="1707952.A6A03_10325"/>
<dbReference type="EMBL" id="LWQS01000037">
    <property type="protein sequence ID" value="OAN47465.1"/>
    <property type="molecule type" value="Genomic_DNA"/>
</dbReference>
<name>A0A178MH73_9CHLR</name>
<feature type="transmembrane region" description="Helical" evidence="1">
    <location>
        <begin position="43"/>
        <end position="65"/>
    </location>
</feature>
<organism evidence="3 4">
    <name type="scientific">Chloroflexus islandicus</name>
    <dbReference type="NCBI Taxonomy" id="1707952"/>
    <lineage>
        <taxon>Bacteria</taxon>
        <taxon>Bacillati</taxon>
        <taxon>Chloroflexota</taxon>
        <taxon>Chloroflexia</taxon>
        <taxon>Chloroflexales</taxon>
        <taxon>Chloroflexineae</taxon>
        <taxon>Chloroflexaceae</taxon>
        <taxon>Chloroflexus</taxon>
    </lineage>
</organism>
<gene>
    <name evidence="3" type="ORF">A6A03_10325</name>
</gene>
<dbReference type="AlphaFoldDB" id="A0A178MH73"/>
<keyword evidence="1" id="KW-0472">Membrane</keyword>
<dbReference type="RefSeq" id="WP_066783819.1">
    <property type="nucleotide sequence ID" value="NZ_LWQS01000037.1"/>
</dbReference>
<keyword evidence="1" id="KW-1133">Transmembrane helix</keyword>
<keyword evidence="4" id="KW-1185">Reference proteome</keyword>
<feature type="domain" description="CAAX prenyl protease 2/Lysostaphin resistance protein A-like" evidence="2">
    <location>
        <begin position="300"/>
        <end position="379"/>
    </location>
</feature>
<dbReference type="Pfam" id="PF02517">
    <property type="entry name" value="Rce1-like"/>
    <property type="match status" value="1"/>
</dbReference>
<feature type="transmembrane region" description="Helical" evidence="1">
    <location>
        <begin position="368"/>
        <end position="386"/>
    </location>
</feature>
<evidence type="ECO:0000256" key="1">
    <source>
        <dbReference type="SAM" id="Phobius"/>
    </source>
</evidence>
<dbReference type="GO" id="GO:0004175">
    <property type="term" value="F:endopeptidase activity"/>
    <property type="evidence" value="ECO:0007669"/>
    <property type="project" value="UniProtKB-ARBA"/>
</dbReference>
<feature type="transmembrane region" description="Helical" evidence="1">
    <location>
        <begin position="77"/>
        <end position="99"/>
    </location>
</feature>
<dbReference type="OrthoDB" id="2986398at2"/>